<feature type="domain" description="Cytochrome c" evidence="4">
    <location>
        <begin position="12"/>
        <end position="94"/>
    </location>
</feature>
<dbReference type="InterPro" id="IPR009056">
    <property type="entry name" value="Cyt_c-like_dom"/>
</dbReference>
<proteinExistence type="predicted"/>
<evidence type="ECO:0000259" key="4">
    <source>
        <dbReference type="Pfam" id="PF00034"/>
    </source>
</evidence>
<keyword evidence="6" id="KW-1185">Reference proteome</keyword>
<keyword evidence="3" id="KW-0408">Iron</keyword>
<keyword evidence="1" id="KW-0349">Heme</keyword>
<dbReference type="InterPro" id="IPR036909">
    <property type="entry name" value="Cyt_c-like_dom_sf"/>
</dbReference>
<dbReference type="EMBL" id="AP027370">
    <property type="protein sequence ID" value="BDY13960.1"/>
    <property type="molecule type" value="Genomic_DNA"/>
</dbReference>
<gene>
    <name evidence="5" type="ORF">HCR_22720</name>
</gene>
<evidence type="ECO:0000256" key="3">
    <source>
        <dbReference type="ARBA" id="ARBA00023004"/>
    </source>
</evidence>
<organism evidence="5 6">
    <name type="scientific">Hydrogenimonas cancrithermarum</name>
    <dbReference type="NCBI Taxonomy" id="2993563"/>
    <lineage>
        <taxon>Bacteria</taxon>
        <taxon>Pseudomonadati</taxon>
        <taxon>Campylobacterota</taxon>
        <taxon>Epsilonproteobacteria</taxon>
        <taxon>Campylobacterales</taxon>
        <taxon>Hydrogenimonadaceae</taxon>
        <taxon>Hydrogenimonas</taxon>
    </lineage>
</organism>
<evidence type="ECO:0000313" key="6">
    <source>
        <dbReference type="Proteomes" id="UP001321445"/>
    </source>
</evidence>
<reference evidence="5 6" key="1">
    <citation type="submission" date="2023-03" db="EMBL/GenBank/DDBJ databases">
        <title>Description of Hydrogenimonas sp. ISO32.</title>
        <authorList>
            <person name="Mino S."/>
            <person name="Fukazawa S."/>
            <person name="Sawabe T."/>
        </authorList>
    </citation>
    <scope>NUCLEOTIDE SEQUENCE [LARGE SCALE GENOMIC DNA]</scope>
    <source>
        <strain evidence="5 6">ISO32</strain>
    </source>
</reference>
<evidence type="ECO:0000256" key="2">
    <source>
        <dbReference type="ARBA" id="ARBA00022723"/>
    </source>
</evidence>
<dbReference type="Gene3D" id="1.10.760.10">
    <property type="entry name" value="Cytochrome c-like domain"/>
    <property type="match status" value="1"/>
</dbReference>
<accession>A0ABN6WXD7</accession>
<dbReference type="SUPFAM" id="SSF46626">
    <property type="entry name" value="Cytochrome c"/>
    <property type="match status" value="1"/>
</dbReference>
<evidence type="ECO:0000313" key="5">
    <source>
        <dbReference type="EMBL" id="BDY13960.1"/>
    </source>
</evidence>
<dbReference type="Pfam" id="PF00034">
    <property type="entry name" value="Cytochrom_C"/>
    <property type="match status" value="1"/>
</dbReference>
<keyword evidence="2" id="KW-0479">Metal-binding</keyword>
<dbReference type="Proteomes" id="UP001321445">
    <property type="component" value="Chromosome"/>
</dbReference>
<evidence type="ECO:0000256" key="1">
    <source>
        <dbReference type="ARBA" id="ARBA00022617"/>
    </source>
</evidence>
<protein>
    <recommendedName>
        <fullName evidence="4">Cytochrome c domain-containing protein</fullName>
    </recommendedName>
</protein>
<sequence>MWGEDSFITQYEYGQMLYNTPRGIGCVHCHGAHGEGAKIATYKEDGKRVELRGPDIRKVSIGTLKKSLVKRHRIMPTYFLTDSEIEALYYYLHTPQESE</sequence>
<name>A0ABN6WXD7_9BACT</name>